<keyword evidence="3" id="KW-1185">Reference proteome</keyword>
<dbReference type="Gene3D" id="3.40.50.150">
    <property type="entry name" value="Vaccinia Virus protein VP39"/>
    <property type="match status" value="1"/>
</dbReference>
<dbReference type="FunFam" id="1.25.40.10:FF:000138">
    <property type="entry name" value="Protein arginine methyltransferase 9"/>
    <property type="match status" value="1"/>
</dbReference>
<dbReference type="GO" id="GO:0016274">
    <property type="term" value="F:protein-arginine N-methyltransferase activity"/>
    <property type="evidence" value="ECO:0007669"/>
    <property type="project" value="InterPro"/>
</dbReference>
<dbReference type="GO" id="GO:0042054">
    <property type="term" value="F:histone methyltransferase activity"/>
    <property type="evidence" value="ECO:0007669"/>
    <property type="project" value="TreeGrafter"/>
</dbReference>
<dbReference type="SUPFAM" id="SSF53335">
    <property type="entry name" value="S-adenosyl-L-methionine-dependent methyltransferases"/>
    <property type="match status" value="1"/>
</dbReference>
<protein>
    <submittedName>
        <fullName evidence="2">Protein arginine methyltransferase 9</fullName>
    </submittedName>
</protein>
<dbReference type="PANTHER" id="PTHR11006:SF60">
    <property type="entry name" value="PROTEIN ARGININE N-METHYLTRANSFERASE 9"/>
    <property type="match status" value="1"/>
</dbReference>
<name>A0A672KSM1_SINGR</name>
<dbReference type="SUPFAM" id="SSF48452">
    <property type="entry name" value="TPR-like"/>
    <property type="match status" value="1"/>
</dbReference>
<dbReference type="AlphaFoldDB" id="A0A672KSM1"/>
<proteinExistence type="predicted"/>
<evidence type="ECO:0000313" key="3">
    <source>
        <dbReference type="Proteomes" id="UP000472262"/>
    </source>
</evidence>
<sequence>YGTAFVHYLLTLNLAPALKDFANESFRFTLFKWADELDSLGRIQDLFDCYEQALELFPVDEVIVNSMGEHLFRMGFRDEDAGHFYKALKFRPDFPEAKENFYRVANWLGKCWHFLMLSDNGRNHKYQLAIKKAVEGGCSSVLDIGTGTGIMCAKMAGAAEAYACELSKTMYELACEVLSANGMADSIKILHLKSLDMDIPKDIPNSREIRRHHRLCASSVGGLDLSAVGQIYSPVRCLADTEDSTEPYTTERLSRLRRGYIQLTQPFTALDIDFNNVQELEGLCSKEVTQLRLSGTQEGVLDALAVWFQLHLDQVNHLSTGPQEDTCWEQAIYPIHSPFSKISWKDSYLRLSVQCSGWPSNQPGDTILRSQQSDTELDPIYVLDVSEGFSVLSLMAAQLGFDSSEDKQISPGLVQAYSSVEKEHHQTMLRLLAKGNGVLESALKFWLNHVEDDSALLQKASHREALLY</sequence>
<dbReference type="CDD" id="cd02440">
    <property type="entry name" value="AdoMet_MTases"/>
    <property type="match status" value="1"/>
</dbReference>
<accession>A0A672KSM1</accession>
<dbReference type="Proteomes" id="UP000472262">
    <property type="component" value="Unassembled WGS sequence"/>
</dbReference>
<dbReference type="Gene3D" id="2.70.160.11">
    <property type="entry name" value="Hnrnp arginine n-methyltransferase1"/>
    <property type="match status" value="1"/>
</dbReference>
<organism evidence="2 3">
    <name type="scientific">Sinocyclocheilus grahami</name>
    <name type="common">Dianchi golden-line fish</name>
    <name type="synonym">Barbus grahami</name>
    <dbReference type="NCBI Taxonomy" id="75366"/>
    <lineage>
        <taxon>Eukaryota</taxon>
        <taxon>Metazoa</taxon>
        <taxon>Chordata</taxon>
        <taxon>Craniata</taxon>
        <taxon>Vertebrata</taxon>
        <taxon>Euteleostomi</taxon>
        <taxon>Actinopterygii</taxon>
        <taxon>Neopterygii</taxon>
        <taxon>Teleostei</taxon>
        <taxon>Ostariophysi</taxon>
        <taxon>Cypriniformes</taxon>
        <taxon>Cyprinidae</taxon>
        <taxon>Cyprininae</taxon>
        <taxon>Sinocyclocheilus</taxon>
    </lineage>
</organism>
<dbReference type="InterPro" id="IPR025799">
    <property type="entry name" value="Arg_MeTrfase"/>
</dbReference>
<evidence type="ECO:0000313" key="2">
    <source>
        <dbReference type="Ensembl" id="ENSSGRP00000013464.1"/>
    </source>
</evidence>
<dbReference type="GO" id="GO:0005634">
    <property type="term" value="C:nucleus"/>
    <property type="evidence" value="ECO:0007669"/>
    <property type="project" value="TreeGrafter"/>
</dbReference>
<keyword evidence="1" id="KW-0949">S-adenosyl-L-methionine</keyword>
<dbReference type="InterPro" id="IPR011990">
    <property type="entry name" value="TPR-like_helical_dom_sf"/>
</dbReference>
<dbReference type="PANTHER" id="PTHR11006">
    <property type="entry name" value="PROTEIN ARGININE N-METHYLTRANSFERASE"/>
    <property type="match status" value="1"/>
</dbReference>
<dbReference type="Gene3D" id="1.25.40.10">
    <property type="entry name" value="Tetratricopeptide repeat domain"/>
    <property type="match status" value="1"/>
</dbReference>
<reference evidence="2" key="2">
    <citation type="submission" date="2025-09" db="UniProtKB">
        <authorList>
            <consortium name="Ensembl"/>
        </authorList>
    </citation>
    <scope>IDENTIFICATION</scope>
</reference>
<dbReference type="InterPro" id="IPR029063">
    <property type="entry name" value="SAM-dependent_MTases_sf"/>
</dbReference>
<evidence type="ECO:0000256" key="1">
    <source>
        <dbReference type="ARBA" id="ARBA00022691"/>
    </source>
</evidence>
<reference evidence="2" key="1">
    <citation type="submission" date="2025-08" db="UniProtKB">
        <authorList>
            <consortium name="Ensembl"/>
        </authorList>
    </citation>
    <scope>IDENTIFICATION</scope>
</reference>
<dbReference type="Ensembl" id="ENSSGRT00000014563.1">
    <property type="protein sequence ID" value="ENSSGRP00000013464.1"/>
    <property type="gene ID" value="ENSSGRG00000008263.1"/>
</dbReference>